<organism evidence="3 4">
    <name type="scientific">Planoprotostelium fungivorum</name>
    <dbReference type="NCBI Taxonomy" id="1890364"/>
    <lineage>
        <taxon>Eukaryota</taxon>
        <taxon>Amoebozoa</taxon>
        <taxon>Evosea</taxon>
        <taxon>Variosea</taxon>
        <taxon>Cavosteliida</taxon>
        <taxon>Cavosteliaceae</taxon>
        <taxon>Planoprotostelium</taxon>
    </lineage>
</organism>
<dbReference type="Pfam" id="PF01612">
    <property type="entry name" value="DNA_pol_A_exo1"/>
    <property type="match status" value="1"/>
</dbReference>
<keyword evidence="3" id="KW-0540">Nuclease</keyword>
<gene>
    <name evidence="3" type="ORF">PROFUN_13693</name>
</gene>
<proteinExistence type="predicted"/>
<dbReference type="EMBL" id="MDYQ01000222">
    <property type="protein sequence ID" value="PRP78460.1"/>
    <property type="molecule type" value="Genomic_DNA"/>
</dbReference>
<accession>A0A2P6N3C9</accession>
<dbReference type="InParanoid" id="A0A2P6N3C9"/>
<dbReference type="Gene3D" id="1.25.40.20">
    <property type="entry name" value="Ankyrin repeat-containing domain"/>
    <property type="match status" value="1"/>
</dbReference>
<dbReference type="GO" id="GO:0008408">
    <property type="term" value="F:3'-5' exonuclease activity"/>
    <property type="evidence" value="ECO:0007669"/>
    <property type="project" value="InterPro"/>
</dbReference>
<evidence type="ECO:0000256" key="1">
    <source>
        <dbReference type="SAM" id="MobiDB-lite"/>
    </source>
</evidence>
<dbReference type="OrthoDB" id="18193at2759"/>
<dbReference type="PANTHER" id="PTHR47765:SF2">
    <property type="entry name" value="EXONUCLEASE MUT-7 HOMOLOG"/>
    <property type="match status" value="1"/>
</dbReference>
<keyword evidence="3" id="KW-0378">Hydrolase</keyword>
<feature type="region of interest" description="Disordered" evidence="1">
    <location>
        <begin position="1"/>
        <end position="42"/>
    </location>
</feature>
<feature type="compositionally biased region" description="Acidic residues" evidence="1">
    <location>
        <begin position="483"/>
        <end position="495"/>
    </location>
</feature>
<evidence type="ECO:0000259" key="2">
    <source>
        <dbReference type="Pfam" id="PF01612"/>
    </source>
</evidence>
<dbReference type="Gene3D" id="3.30.420.10">
    <property type="entry name" value="Ribonuclease H-like superfamily/Ribonuclease H"/>
    <property type="match status" value="1"/>
</dbReference>
<feature type="region of interest" description="Disordered" evidence="1">
    <location>
        <begin position="479"/>
        <end position="563"/>
    </location>
</feature>
<reference evidence="3 4" key="1">
    <citation type="journal article" date="2018" name="Genome Biol. Evol.">
        <title>Multiple Roots of Fruiting Body Formation in Amoebozoa.</title>
        <authorList>
            <person name="Hillmann F."/>
            <person name="Forbes G."/>
            <person name="Novohradska S."/>
            <person name="Ferling I."/>
            <person name="Riege K."/>
            <person name="Groth M."/>
            <person name="Westermann M."/>
            <person name="Marz M."/>
            <person name="Spaller T."/>
            <person name="Winckler T."/>
            <person name="Schaap P."/>
            <person name="Glockner G."/>
        </authorList>
    </citation>
    <scope>NUCLEOTIDE SEQUENCE [LARGE SCALE GENOMIC DNA]</scope>
    <source>
        <strain evidence="3 4">Jena</strain>
    </source>
</reference>
<evidence type="ECO:0000313" key="4">
    <source>
        <dbReference type="Proteomes" id="UP000241769"/>
    </source>
</evidence>
<dbReference type="InterPro" id="IPR002562">
    <property type="entry name" value="3'-5'_exonuclease_dom"/>
</dbReference>
<dbReference type="InterPro" id="IPR036770">
    <property type="entry name" value="Ankyrin_rpt-contain_sf"/>
</dbReference>
<dbReference type="InterPro" id="IPR036397">
    <property type="entry name" value="RNaseH_sf"/>
</dbReference>
<dbReference type="PANTHER" id="PTHR47765">
    <property type="entry name" value="3'-5' EXONUCLEASE DOMAIN-CONTAINING PROTEIN"/>
    <property type="match status" value="1"/>
</dbReference>
<name>A0A2P6N3C9_9EUKA</name>
<protein>
    <submittedName>
        <fullName evidence="3">Putative exonuclease</fullName>
    </submittedName>
</protein>
<feature type="compositionally biased region" description="Basic and acidic residues" evidence="1">
    <location>
        <begin position="496"/>
        <end position="529"/>
    </location>
</feature>
<sequence>MPRRRNHPPRPVSEKHNEELDLEEESPAADVSTSKERRFAPPEPEDLAIAHEFRILLLSRQLDACKAMLKERPDFDINIRIFTRSSPLMDSVFHDIPEIFDWLYTMPDLDVNKMTWKGYTALTFAIGKKRYNMMDRLLDDPNMSVATVDWSEQTPWERSIILNLRKIYQLRVLSKEPPAEDDSWRRVPVRRLKAGETMRMKPEEAAMLAVAKRNKPWDLKLIHQSRRDVMVEILQLKEERFDTFIDFFFLSSIATFAEWGLGRKTAMEKLVEDIQSSFSTLPLDEHFGEFFGRLMYATQHLRQRIRIGEREMAPPRKQMTSILSELPKTLMNVHHVTPEEFLERTKISPDQLLRAGFSAFHGFVERLFPFDAIRPENDGRVEENSKEAYSWLWINWQPSVVELKKAIRLLIMKQLPLAVCKLYTICKPQFRDIPPIEKVLAACMPKKDNQQLDAMMKWWPGREKLICTSFVDFILDPQNPFSSDDDLSSNQEEKEEEKREEETKEEEKRGDGEEEKRGEEEEDEKRGDSDSEEENEVVTIEGKRDKNNGTTESSSDQESDDALGQGTIDFKMLKRAQELMGRYHVPMPADLRQKISEATEMAMLDEFVSMRKYPSALEYSEGKPHLMNRVLGALTSLNIDVEKLPKFSERKGGIEEQLTEVRKKLIKGKSSAANYKQRGPAELPMQVVQLPDELKENIFVVSKTEDVEKLNQHITELAERCKCSIHSEDTQRTPAFNLNCTCPCVGLDMEWRTPRPVSLIQISSKERVFLIDTIPCTTSVDAPQVPDPEYAKAICHSLIHLFRERRVRKVGFSFGSDMRQIHPIFPEINGSTLHNFVDLQALVSNLASFQQTNGKTRKPKTKNGRRVEAVEVKDVDDEKEEDIKPETAVRSGHKLYSLARLVYETMDQILDKTQQSSNWDRRPLFESQVEYASLDAYVLVVLLDLMSAMEIYEQKRARSHADPISSEQVNEERKRLLDMGVTGYHQVMSREWKALE</sequence>
<feature type="domain" description="3'-5' exonuclease" evidence="2">
    <location>
        <begin position="741"/>
        <end position="946"/>
    </location>
</feature>
<evidence type="ECO:0000313" key="3">
    <source>
        <dbReference type="EMBL" id="PRP78460.1"/>
    </source>
</evidence>
<dbReference type="GO" id="GO:0006139">
    <property type="term" value="P:nucleobase-containing compound metabolic process"/>
    <property type="evidence" value="ECO:0007669"/>
    <property type="project" value="InterPro"/>
</dbReference>
<keyword evidence="3" id="KW-0269">Exonuclease</keyword>
<dbReference type="GO" id="GO:0003676">
    <property type="term" value="F:nucleic acid binding"/>
    <property type="evidence" value="ECO:0007669"/>
    <property type="project" value="InterPro"/>
</dbReference>
<dbReference type="InterPro" id="IPR012337">
    <property type="entry name" value="RNaseH-like_sf"/>
</dbReference>
<keyword evidence="4" id="KW-1185">Reference proteome</keyword>
<dbReference type="InterPro" id="IPR052408">
    <property type="entry name" value="Exonuclease_MUT-7-like"/>
</dbReference>
<dbReference type="SUPFAM" id="SSF48403">
    <property type="entry name" value="Ankyrin repeat"/>
    <property type="match status" value="1"/>
</dbReference>
<dbReference type="AlphaFoldDB" id="A0A2P6N3C9"/>
<dbReference type="Proteomes" id="UP000241769">
    <property type="component" value="Unassembled WGS sequence"/>
</dbReference>
<dbReference type="SUPFAM" id="SSF53098">
    <property type="entry name" value="Ribonuclease H-like"/>
    <property type="match status" value="1"/>
</dbReference>
<comment type="caution">
    <text evidence="3">The sequence shown here is derived from an EMBL/GenBank/DDBJ whole genome shotgun (WGS) entry which is preliminary data.</text>
</comment>